<dbReference type="AlphaFoldDB" id="A0A1X0DSN2"/>
<dbReference type="Proteomes" id="UP000192713">
    <property type="component" value="Unassembled WGS sequence"/>
</dbReference>
<evidence type="ECO:0000259" key="1">
    <source>
        <dbReference type="PROSITE" id="PS50075"/>
    </source>
</evidence>
<sequence length="131" mass="14092">FDSLSAVELRNRLAQVTGLRLPATLIFDHPTPTAVATLITSELHGRRDAGEDERAAIDRGLNTVEALLESLLRDEARRLNGDLDAINHRLRRLQAVVAGASGKTSHAADDVLESGSDSEVLALIDKEFGAL</sequence>
<dbReference type="PROSITE" id="PS50075">
    <property type="entry name" value="CARRIER"/>
    <property type="match status" value="1"/>
</dbReference>
<dbReference type="RefSeq" id="WP_133054357.1">
    <property type="nucleotide sequence ID" value="NZ_MVHU01000063.1"/>
</dbReference>
<proteinExistence type="predicted"/>
<dbReference type="Gene3D" id="1.10.1200.10">
    <property type="entry name" value="ACP-like"/>
    <property type="match status" value="1"/>
</dbReference>
<protein>
    <recommendedName>
        <fullName evidence="1">Carrier domain-containing protein</fullName>
    </recommendedName>
</protein>
<dbReference type="Pfam" id="PF00550">
    <property type="entry name" value="PP-binding"/>
    <property type="match status" value="1"/>
</dbReference>
<evidence type="ECO:0000313" key="2">
    <source>
        <dbReference type="EMBL" id="ORA75219.1"/>
    </source>
</evidence>
<feature type="domain" description="Carrier" evidence="1">
    <location>
        <begin position="1"/>
        <end position="43"/>
    </location>
</feature>
<name>A0A1X0DSN2_9MYCO</name>
<dbReference type="SUPFAM" id="SSF47336">
    <property type="entry name" value="ACP-like"/>
    <property type="match status" value="1"/>
</dbReference>
<gene>
    <name evidence="2" type="ORF">BST28_22240</name>
</gene>
<dbReference type="EMBL" id="MVHU01000063">
    <property type="protein sequence ID" value="ORA75219.1"/>
    <property type="molecule type" value="Genomic_DNA"/>
</dbReference>
<evidence type="ECO:0000313" key="3">
    <source>
        <dbReference type="Proteomes" id="UP000192713"/>
    </source>
</evidence>
<dbReference type="InterPro" id="IPR036736">
    <property type="entry name" value="ACP-like_sf"/>
</dbReference>
<dbReference type="InterPro" id="IPR009081">
    <property type="entry name" value="PP-bd_ACP"/>
</dbReference>
<accession>A0A1X0DSN2</accession>
<reference evidence="2 3" key="1">
    <citation type="submission" date="2017-02" db="EMBL/GenBank/DDBJ databases">
        <title>The new phylogeny of genus Mycobacterium.</title>
        <authorList>
            <person name="Tortoli E."/>
            <person name="Trovato A."/>
            <person name="Cirillo D.M."/>
        </authorList>
    </citation>
    <scope>NUCLEOTIDE SEQUENCE [LARGE SCALE GENOMIC DNA]</scope>
    <source>
        <strain evidence="2 3">DSM 45093</strain>
    </source>
</reference>
<comment type="caution">
    <text evidence="2">The sequence shown here is derived from an EMBL/GenBank/DDBJ whole genome shotgun (WGS) entry which is preliminary data.</text>
</comment>
<feature type="non-terminal residue" evidence="2">
    <location>
        <position position="1"/>
    </location>
</feature>
<organism evidence="2 3">
    <name type="scientific">Mycolicibacter kumamotonensis</name>
    <dbReference type="NCBI Taxonomy" id="354243"/>
    <lineage>
        <taxon>Bacteria</taxon>
        <taxon>Bacillati</taxon>
        <taxon>Actinomycetota</taxon>
        <taxon>Actinomycetes</taxon>
        <taxon>Mycobacteriales</taxon>
        <taxon>Mycobacteriaceae</taxon>
        <taxon>Mycolicibacter</taxon>
    </lineage>
</organism>